<protein>
    <recommendedName>
        <fullName evidence="3">GST N-terminal domain-containing protein</fullName>
    </recommendedName>
</protein>
<evidence type="ECO:0000256" key="2">
    <source>
        <dbReference type="ARBA" id="ARBA00022801"/>
    </source>
</evidence>
<dbReference type="GO" id="GO:0016787">
    <property type="term" value="F:hydrolase activity"/>
    <property type="evidence" value="ECO:0007669"/>
    <property type="project" value="UniProtKB-KW"/>
</dbReference>
<dbReference type="Pfam" id="PF13409">
    <property type="entry name" value="GST_N_2"/>
    <property type="match status" value="1"/>
</dbReference>
<dbReference type="EMBL" id="JACCJB010000023">
    <property type="protein sequence ID" value="KAF6218164.1"/>
    <property type="molecule type" value="Genomic_DNA"/>
</dbReference>
<keyword evidence="2" id="KW-0378">Hydrolase</keyword>
<evidence type="ECO:0000313" key="5">
    <source>
        <dbReference type="Proteomes" id="UP000593566"/>
    </source>
</evidence>
<sequence length="270" mass="31178">MIHEDARLILEHPIHKDLLPFLHAHHTRITKIHYSAFAKTALHDTLQQINTKHIFLAGVTTNTCIAATAVDARKLGYEVTIAEDGVKAFKQQAHDRAILTLAEKPYDVDWCTSDGVSSYVGDDKQLQTLPVLYWVKGSIPSWRVMIALAWMKIPYLSKRLRVMTEPKETRSPEFALINPRCKTLTFVDSDGTIVIESMAILQYLERFFPGIPENRPSDLSKSEWTQETVRFHESENPHSIREPTELLYDAEWEKHRENILQAYHDNFQRT</sequence>
<dbReference type="Gene3D" id="3.40.30.10">
    <property type="entry name" value="Glutaredoxin"/>
    <property type="match status" value="1"/>
</dbReference>
<dbReference type="InterPro" id="IPR036380">
    <property type="entry name" value="Isochorismatase-like_sf"/>
</dbReference>
<name>A0A8H6F845_9LECA</name>
<dbReference type="SUPFAM" id="SSF52833">
    <property type="entry name" value="Thioredoxin-like"/>
    <property type="match status" value="1"/>
</dbReference>
<dbReference type="Pfam" id="PF00857">
    <property type="entry name" value="Isochorismatase"/>
    <property type="match status" value="1"/>
</dbReference>
<proteinExistence type="inferred from homology"/>
<dbReference type="PANTHER" id="PTHR43540">
    <property type="entry name" value="PEROXYUREIDOACRYLATE/UREIDOACRYLATE AMIDOHYDROLASE-RELATED"/>
    <property type="match status" value="1"/>
</dbReference>
<dbReference type="InterPro" id="IPR004045">
    <property type="entry name" value="Glutathione_S-Trfase_N"/>
</dbReference>
<evidence type="ECO:0000259" key="3">
    <source>
        <dbReference type="PROSITE" id="PS50404"/>
    </source>
</evidence>
<comment type="caution">
    <text evidence="4">The sequence shown here is derived from an EMBL/GenBank/DDBJ whole genome shotgun (WGS) entry which is preliminary data.</text>
</comment>
<dbReference type="SUPFAM" id="SSF52499">
    <property type="entry name" value="Isochorismatase-like hydrolases"/>
    <property type="match status" value="1"/>
</dbReference>
<comment type="similarity">
    <text evidence="1">Belongs to the isochorismatase family.</text>
</comment>
<evidence type="ECO:0000313" key="4">
    <source>
        <dbReference type="EMBL" id="KAF6218164.1"/>
    </source>
</evidence>
<dbReference type="PROSITE" id="PS50404">
    <property type="entry name" value="GST_NTER"/>
    <property type="match status" value="1"/>
</dbReference>
<gene>
    <name evidence="4" type="ORF">HO133_006123</name>
</gene>
<evidence type="ECO:0000256" key="1">
    <source>
        <dbReference type="ARBA" id="ARBA00006336"/>
    </source>
</evidence>
<dbReference type="Gene3D" id="3.40.50.850">
    <property type="entry name" value="Isochorismatase-like"/>
    <property type="match status" value="1"/>
</dbReference>
<keyword evidence="5" id="KW-1185">Reference proteome</keyword>
<dbReference type="GeneID" id="59334527"/>
<feature type="domain" description="GST N-terminal" evidence="3">
    <location>
        <begin position="128"/>
        <end position="212"/>
    </location>
</feature>
<dbReference type="RefSeq" id="XP_037147599.1">
    <property type="nucleotide sequence ID" value="XM_037297025.1"/>
</dbReference>
<dbReference type="CDD" id="cd00570">
    <property type="entry name" value="GST_N_family"/>
    <property type="match status" value="1"/>
</dbReference>
<organism evidence="4 5">
    <name type="scientific">Letharia lupina</name>
    <dbReference type="NCBI Taxonomy" id="560253"/>
    <lineage>
        <taxon>Eukaryota</taxon>
        <taxon>Fungi</taxon>
        <taxon>Dikarya</taxon>
        <taxon>Ascomycota</taxon>
        <taxon>Pezizomycotina</taxon>
        <taxon>Lecanoromycetes</taxon>
        <taxon>OSLEUM clade</taxon>
        <taxon>Lecanoromycetidae</taxon>
        <taxon>Lecanorales</taxon>
        <taxon>Lecanorineae</taxon>
        <taxon>Parmeliaceae</taxon>
        <taxon>Letharia</taxon>
    </lineage>
</organism>
<dbReference type="InterPro" id="IPR036249">
    <property type="entry name" value="Thioredoxin-like_sf"/>
</dbReference>
<dbReference type="InterPro" id="IPR050272">
    <property type="entry name" value="Isochorismatase-like_hydrls"/>
</dbReference>
<reference evidence="4 5" key="1">
    <citation type="journal article" date="2020" name="Genomics">
        <title>Complete, high-quality genomes from long-read metagenomic sequencing of two wolf lichen thalli reveals enigmatic genome architecture.</title>
        <authorList>
            <person name="McKenzie S.K."/>
            <person name="Walston R.F."/>
            <person name="Allen J.L."/>
        </authorList>
    </citation>
    <scope>NUCLEOTIDE SEQUENCE [LARGE SCALE GENOMIC DNA]</scope>
    <source>
        <strain evidence="4">WasteWater1</strain>
    </source>
</reference>
<dbReference type="AlphaFoldDB" id="A0A8H6F845"/>
<accession>A0A8H6F845</accession>
<dbReference type="InterPro" id="IPR000868">
    <property type="entry name" value="Isochorismatase-like_dom"/>
</dbReference>
<dbReference type="Proteomes" id="UP000593566">
    <property type="component" value="Unassembled WGS sequence"/>
</dbReference>